<evidence type="ECO:0000313" key="3">
    <source>
        <dbReference type="Proteomes" id="UP000001623"/>
    </source>
</evidence>
<dbReference type="EMBL" id="CP002279">
    <property type="protein sequence ID" value="AEH90402.1"/>
    <property type="molecule type" value="Genomic_DNA"/>
</dbReference>
<gene>
    <name evidence="2" type="ordered locus">Mesop_5996</name>
</gene>
<proteinExistence type="predicted"/>
<dbReference type="HOGENOM" id="CLU_083287_15_2_5"/>
<evidence type="ECO:0000259" key="1">
    <source>
        <dbReference type="SMART" id="SM00347"/>
    </source>
</evidence>
<dbReference type="InterPro" id="IPR000835">
    <property type="entry name" value="HTH_MarR-typ"/>
</dbReference>
<organism evidence="2 3">
    <name type="scientific">Mesorhizobium opportunistum (strain LMG 24607 / HAMBI 3007 / WSM2075)</name>
    <dbReference type="NCBI Taxonomy" id="536019"/>
    <lineage>
        <taxon>Bacteria</taxon>
        <taxon>Pseudomonadati</taxon>
        <taxon>Pseudomonadota</taxon>
        <taxon>Alphaproteobacteria</taxon>
        <taxon>Hyphomicrobiales</taxon>
        <taxon>Phyllobacteriaceae</taxon>
        <taxon>Mesorhizobium</taxon>
    </lineage>
</organism>
<reference evidence="2 3" key="1">
    <citation type="submission" date="2010-10" db="EMBL/GenBank/DDBJ databases">
        <title>Complete sequence of Mesorhizobium opportunistum WSM2075.</title>
        <authorList>
            <consortium name="US DOE Joint Genome Institute"/>
            <person name="Lucas S."/>
            <person name="Copeland A."/>
            <person name="Lapidus A."/>
            <person name="Cheng J.-F."/>
            <person name="Bruce D."/>
            <person name="Goodwin L."/>
            <person name="Pitluck S."/>
            <person name="Chertkov O."/>
            <person name="Misra M."/>
            <person name="Detter J.C."/>
            <person name="Han C."/>
            <person name="Tapia R."/>
            <person name="Land M."/>
            <person name="Hauser L."/>
            <person name="Kyrpides N."/>
            <person name="Ovchinnikova G."/>
            <person name="Mavrommatis K.M."/>
            <person name="Tiwari R.P."/>
            <person name="Howieson J.G."/>
            <person name="O'Hara G.W."/>
            <person name="Nandasena K.G."/>
            <person name="Woyke T."/>
        </authorList>
    </citation>
    <scope>NUCLEOTIDE SEQUENCE [LARGE SCALE GENOMIC DNA]</scope>
    <source>
        <strain evidence="3">LMG 24607 / HAMBI 3007 / WSM2075</strain>
    </source>
</reference>
<dbReference type="STRING" id="536019.Mesop_5996"/>
<dbReference type="GO" id="GO:0003700">
    <property type="term" value="F:DNA-binding transcription factor activity"/>
    <property type="evidence" value="ECO:0007669"/>
    <property type="project" value="InterPro"/>
</dbReference>
<dbReference type="Pfam" id="PF12802">
    <property type="entry name" value="MarR_2"/>
    <property type="match status" value="1"/>
</dbReference>
<dbReference type="InterPro" id="IPR036390">
    <property type="entry name" value="WH_DNA-bd_sf"/>
</dbReference>
<name>F7YHM9_MESOW</name>
<dbReference type="Gene3D" id="1.10.10.10">
    <property type="entry name" value="Winged helix-like DNA-binding domain superfamily/Winged helix DNA-binding domain"/>
    <property type="match status" value="1"/>
</dbReference>
<accession>F7YHM9</accession>
<dbReference type="SUPFAM" id="SSF46785">
    <property type="entry name" value="Winged helix' DNA-binding domain"/>
    <property type="match status" value="1"/>
</dbReference>
<evidence type="ECO:0000313" key="2">
    <source>
        <dbReference type="EMBL" id="AEH90402.1"/>
    </source>
</evidence>
<dbReference type="SMART" id="SM00347">
    <property type="entry name" value="HTH_MARR"/>
    <property type="match status" value="1"/>
</dbReference>
<dbReference type="KEGG" id="mop:Mesop_5996"/>
<dbReference type="AlphaFoldDB" id="F7YHM9"/>
<protein>
    <submittedName>
        <fullName evidence="2">Transcriptional regulator, MarR family</fullName>
    </submittedName>
</protein>
<feature type="domain" description="HTH marR-type" evidence="1">
    <location>
        <begin position="69"/>
        <end position="173"/>
    </location>
</feature>
<dbReference type="InterPro" id="IPR036388">
    <property type="entry name" value="WH-like_DNA-bd_sf"/>
</dbReference>
<dbReference type="Proteomes" id="UP000001623">
    <property type="component" value="Chromosome"/>
</dbReference>
<dbReference type="eggNOG" id="COG1846">
    <property type="taxonomic scope" value="Bacteria"/>
</dbReference>
<dbReference type="RefSeq" id="WP_013897036.1">
    <property type="nucleotide sequence ID" value="NC_015675.1"/>
</dbReference>
<sequence length="216" mass="23578">MSIKNTGSGNPDRSSALCQIHGDQDLADLARSSGLSEAAAEAVATIDAVMTKVRRSIQRRDFGRLILARIDPSLEVSHLDAIIALSAVVNGTSQDEVTVGIIAERLGIDPSRASRISADLVERGYAFRVASQFDARRICLKLTARSERLVTAVRQTKWRIFAGSLAQWDEQDLVTFALLFERFADWAMDEAGMSKAADAVKQMIDETEPVKSPGEK</sequence>